<dbReference type="Gene3D" id="3.30.9.10">
    <property type="entry name" value="D-Amino Acid Oxidase, subunit A, domain 2"/>
    <property type="match status" value="1"/>
</dbReference>
<dbReference type="RefSeq" id="WP_231487975.1">
    <property type="nucleotide sequence ID" value="NZ_BAAAZO010000012.1"/>
</dbReference>
<dbReference type="Proteomes" id="UP001501074">
    <property type="component" value="Unassembled WGS sequence"/>
</dbReference>
<dbReference type="PANTHER" id="PTHR46865:SF2">
    <property type="entry name" value="MONOOXYGENASE"/>
    <property type="match status" value="1"/>
</dbReference>
<protein>
    <submittedName>
        <fullName evidence="2">FAD-dependent monooxygenase</fullName>
    </submittedName>
</protein>
<comment type="caution">
    <text evidence="2">The sequence shown here is derived from an EMBL/GenBank/DDBJ whole genome shotgun (WGS) entry which is preliminary data.</text>
</comment>
<dbReference type="GO" id="GO:0004497">
    <property type="term" value="F:monooxygenase activity"/>
    <property type="evidence" value="ECO:0007669"/>
    <property type="project" value="UniProtKB-KW"/>
</dbReference>
<organism evidence="2 3">
    <name type="scientific">Kineosporia mesophila</name>
    <dbReference type="NCBI Taxonomy" id="566012"/>
    <lineage>
        <taxon>Bacteria</taxon>
        <taxon>Bacillati</taxon>
        <taxon>Actinomycetota</taxon>
        <taxon>Actinomycetes</taxon>
        <taxon>Kineosporiales</taxon>
        <taxon>Kineosporiaceae</taxon>
        <taxon>Kineosporia</taxon>
    </lineage>
</organism>
<sequence>MNRSRILISGAGIAGLTLAYWLNRYGFQVTVVEQAQALRAGGQAVDLKGPVQMSILRKMGIFSAVRDADVRDADVAIVNASGRRVGRIPGALGAGDVNIPRGDLVAILYERTKRDCEYLFDDSIATLAEMPHGVDVTFRAGEPRTFDLVVGADGMHSTVRRLVFGPERDYVSHLGAYYVLADLDVGPEIVSYSQPGLMVTLGATKAPAFLAFASPVLPSARGDVDLQKRQTATALRNGRWRIPELVAQLPGATGFFMDSVSRAVVGNWSHGRIVLVGDSAWGNTLGGYGTGLALVGAYVLAGELAQAGGDHAVAFAAYQENCRDHVRVSQKVNAARLLVPRTWSGIYARNLLFTVLGLAEPLLKLLDRPASGITLENYDPWAKPTDPQGDDPCPA</sequence>
<dbReference type="InterPro" id="IPR051704">
    <property type="entry name" value="FAD_aromatic-hydroxylase"/>
</dbReference>
<dbReference type="PANTHER" id="PTHR46865">
    <property type="entry name" value="OXIDOREDUCTASE-RELATED"/>
    <property type="match status" value="1"/>
</dbReference>
<keyword evidence="2" id="KW-0503">Monooxygenase</keyword>
<evidence type="ECO:0000259" key="1">
    <source>
        <dbReference type="Pfam" id="PF01494"/>
    </source>
</evidence>
<evidence type="ECO:0000313" key="3">
    <source>
        <dbReference type="Proteomes" id="UP001501074"/>
    </source>
</evidence>
<proteinExistence type="predicted"/>
<keyword evidence="2" id="KW-0560">Oxidoreductase</keyword>
<reference evidence="3" key="1">
    <citation type="journal article" date="2019" name="Int. J. Syst. Evol. Microbiol.">
        <title>The Global Catalogue of Microorganisms (GCM) 10K type strain sequencing project: providing services to taxonomists for standard genome sequencing and annotation.</title>
        <authorList>
            <consortium name="The Broad Institute Genomics Platform"/>
            <consortium name="The Broad Institute Genome Sequencing Center for Infectious Disease"/>
            <person name="Wu L."/>
            <person name="Ma J."/>
        </authorList>
    </citation>
    <scope>NUCLEOTIDE SEQUENCE [LARGE SCALE GENOMIC DNA]</scope>
    <source>
        <strain evidence="3">JCM 16902</strain>
    </source>
</reference>
<name>A0ABP7ALH1_9ACTN</name>
<dbReference type="InterPro" id="IPR036188">
    <property type="entry name" value="FAD/NAD-bd_sf"/>
</dbReference>
<dbReference type="PRINTS" id="PR00420">
    <property type="entry name" value="RNGMNOXGNASE"/>
</dbReference>
<dbReference type="EMBL" id="BAAAZO010000012">
    <property type="protein sequence ID" value="GAA3635054.1"/>
    <property type="molecule type" value="Genomic_DNA"/>
</dbReference>
<evidence type="ECO:0000313" key="2">
    <source>
        <dbReference type="EMBL" id="GAA3635054.1"/>
    </source>
</evidence>
<feature type="domain" description="FAD-binding" evidence="1">
    <location>
        <begin position="5"/>
        <end position="326"/>
    </location>
</feature>
<dbReference type="SUPFAM" id="SSF51905">
    <property type="entry name" value="FAD/NAD(P)-binding domain"/>
    <property type="match status" value="1"/>
</dbReference>
<keyword evidence="3" id="KW-1185">Reference proteome</keyword>
<dbReference type="InterPro" id="IPR002938">
    <property type="entry name" value="FAD-bd"/>
</dbReference>
<dbReference type="Gene3D" id="3.50.50.60">
    <property type="entry name" value="FAD/NAD(P)-binding domain"/>
    <property type="match status" value="1"/>
</dbReference>
<gene>
    <name evidence="2" type="ORF">GCM10022223_61800</name>
</gene>
<accession>A0ABP7ALH1</accession>
<dbReference type="Pfam" id="PF01494">
    <property type="entry name" value="FAD_binding_3"/>
    <property type="match status" value="1"/>
</dbReference>